<gene>
    <name evidence="2" type="ORF">GMJLKIPL_3774</name>
</gene>
<reference evidence="2" key="1">
    <citation type="journal article" date="2021" name="Front. Microbiol.">
        <title>Comprehensive Comparative Genomics and Phenotyping of Methylobacterium Species.</title>
        <authorList>
            <person name="Alessa O."/>
            <person name="Ogura Y."/>
            <person name="Fujitani Y."/>
            <person name="Takami H."/>
            <person name="Hayashi T."/>
            <person name="Sahin N."/>
            <person name="Tani A."/>
        </authorList>
    </citation>
    <scope>NUCLEOTIDE SEQUENCE</scope>
    <source>
        <strain evidence="2">DSM 17168</strain>
    </source>
</reference>
<dbReference type="Proteomes" id="UP001055153">
    <property type="component" value="Unassembled WGS sequence"/>
</dbReference>
<reference evidence="2" key="2">
    <citation type="submission" date="2021-08" db="EMBL/GenBank/DDBJ databases">
        <authorList>
            <person name="Tani A."/>
            <person name="Ola A."/>
            <person name="Ogura Y."/>
            <person name="Katsura K."/>
            <person name="Hayashi T."/>
        </authorList>
    </citation>
    <scope>NUCLEOTIDE SEQUENCE</scope>
    <source>
        <strain evidence="2">DSM 17168</strain>
    </source>
</reference>
<sequence length="434" mass="48717">MSVDEVKRRDRLGSVIAFARRTLPELRRDAETIEPVDAPKGPRLLQVLKPLRWTRIPAASGEDFKPPKVAVRLARSFGLFVGLPTALIAFYLFAIASDQYVVEARFAVRGEVEPVGDVRLNEYSGLIQKNNSQDTYIVREFIRSKPMLESAQAALNVAGMFTRREADFWARYSGETPVEELLKYWRKHVTSQIDLISGIITLKVRAFTPDDSLAIAKHVVARSEALVNQISARAQEDMIRHSREEVEKAGERLKRAHMALNAFRNRWGIIDPIKSAEATFTTLLSLRKDKIKLENDLQVLRSSSLDEKSRSIQAIVANVAAIDHQMKVLQDSIASEGVAVDAPNAAKALLEFEKLQIERTIAERLNESAILILERARIAASKQHVYLATFVPPTVPHFAAMPERGHDLFTAFFCLFMGWGCIKLLVAGIKDHNL</sequence>
<organism evidence="2 3">
    <name type="scientific">Methylobacterium isbiliense</name>
    <dbReference type="NCBI Taxonomy" id="315478"/>
    <lineage>
        <taxon>Bacteria</taxon>
        <taxon>Pseudomonadati</taxon>
        <taxon>Pseudomonadota</taxon>
        <taxon>Alphaproteobacteria</taxon>
        <taxon>Hyphomicrobiales</taxon>
        <taxon>Methylobacteriaceae</taxon>
        <taxon>Methylobacterium</taxon>
    </lineage>
</organism>
<feature type="transmembrane region" description="Helical" evidence="1">
    <location>
        <begin position="408"/>
        <end position="429"/>
    </location>
</feature>
<evidence type="ECO:0000256" key="1">
    <source>
        <dbReference type="SAM" id="Phobius"/>
    </source>
</evidence>
<dbReference type="InterPro" id="IPR050445">
    <property type="entry name" value="Bact_polysacc_biosynth/exp"/>
</dbReference>
<proteinExistence type="predicted"/>
<dbReference type="PANTHER" id="PTHR32309:SF13">
    <property type="entry name" value="FERRIC ENTEROBACTIN TRANSPORT PROTEIN FEPE"/>
    <property type="match status" value="1"/>
</dbReference>
<dbReference type="EMBL" id="BPQQ01000043">
    <property type="protein sequence ID" value="GJE01837.1"/>
    <property type="molecule type" value="Genomic_DNA"/>
</dbReference>
<protein>
    <recommendedName>
        <fullName evidence="4">Capsule biosynthesis protein</fullName>
    </recommendedName>
</protein>
<name>A0ABQ4SFJ8_9HYPH</name>
<keyword evidence="1" id="KW-0472">Membrane</keyword>
<keyword evidence="1" id="KW-1133">Transmembrane helix</keyword>
<evidence type="ECO:0008006" key="4">
    <source>
        <dbReference type="Google" id="ProtNLM"/>
    </source>
</evidence>
<keyword evidence="1" id="KW-0812">Transmembrane</keyword>
<comment type="caution">
    <text evidence="2">The sequence shown here is derived from an EMBL/GenBank/DDBJ whole genome shotgun (WGS) entry which is preliminary data.</text>
</comment>
<evidence type="ECO:0000313" key="2">
    <source>
        <dbReference type="EMBL" id="GJE01837.1"/>
    </source>
</evidence>
<dbReference type="PANTHER" id="PTHR32309">
    <property type="entry name" value="TYROSINE-PROTEIN KINASE"/>
    <property type="match status" value="1"/>
</dbReference>
<dbReference type="RefSeq" id="WP_238237017.1">
    <property type="nucleotide sequence ID" value="NZ_BPQQ01000043.1"/>
</dbReference>
<evidence type="ECO:0000313" key="3">
    <source>
        <dbReference type="Proteomes" id="UP001055153"/>
    </source>
</evidence>
<keyword evidence="3" id="KW-1185">Reference proteome</keyword>
<feature type="transmembrane region" description="Helical" evidence="1">
    <location>
        <begin position="77"/>
        <end position="96"/>
    </location>
</feature>
<accession>A0ABQ4SFJ8</accession>